<feature type="domain" description="Response regulatory" evidence="3">
    <location>
        <begin position="4"/>
        <end position="120"/>
    </location>
</feature>
<reference evidence="4 5" key="1">
    <citation type="submission" date="2020-01" db="EMBL/GenBank/DDBJ databases">
        <authorList>
            <person name="Kim M.K."/>
        </authorList>
    </citation>
    <scope>NUCLEOTIDE SEQUENCE [LARGE SCALE GENOMIC DNA]</scope>
    <source>
        <strain evidence="4 5">172606-1</strain>
    </source>
</reference>
<dbReference type="PANTHER" id="PTHR44591:SF25">
    <property type="entry name" value="CHEMOTAXIS TWO-COMPONENT RESPONSE REGULATOR"/>
    <property type="match status" value="1"/>
</dbReference>
<keyword evidence="1 2" id="KW-0597">Phosphoprotein</keyword>
<dbReference type="AlphaFoldDB" id="A0A6C0GKG3"/>
<dbReference type="RefSeq" id="WP_162444160.1">
    <property type="nucleotide sequence ID" value="NZ_CP048222.1"/>
</dbReference>
<evidence type="ECO:0000256" key="2">
    <source>
        <dbReference type="PROSITE-ProRule" id="PRU00169"/>
    </source>
</evidence>
<accession>A0A6C0GKG3</accession>
<dbReference type="Proteomes" id="UP000480178">
    <property type="component" value="Chromosome"/>
</dbReference>
<gene>
    <name evidence="4" type="ORF">GXP67_16585</name>
</gene>
<dbReference type="KEGG" id="rhoz:GXP67_16585"/>
<dbReference type="SUPFAM" id="SSF52172">
    <property type="entry name" value="CheY-like"/>
    <property type="match status" value="1"/>
</dbReference>
<dbReference type="Pfam" id="PF00072">
    <property type="entry name" value="Response_reg"/>
    <property type="match status" value="1"/>
</dbReference>
<dbReference type="InterPro" id="IPR011006">
    <property type="entry name" value="CheY-like_superfamily"/>
</dbReference>
<organism evidence="4 5">
    <name type="scientific">Rhodocytophaga rosea</name>
    <dbReference type="NCBI Taxonomy" id="2704465"/>
    <lineage>
        <taxon>Bacteria</taxon>
        <taxon>Pseudomonadati</taxon>
        <taxon>Bacteroidota</taxon>
        <taxon>Cytophagia</taxon>
        <taxon>Cytophagales</taxon>
        <taxon>Rhodocytophagaceae</taxon>
        <taxon>Rhodocytophaga</taxon>
    </lineage>
</organism>
<dbReference type="InterPro" id="IPR050595">
    <property type="entry name" value="Bact_response_regulator"/>
</dbReference>
<sequence length="122" mass="13492">MEKTILIVDDSESIREVVSFTLENAGYKVLVGIDGVDALQFLNGSHIDLVLTDFHMPNMDGISLIKEIRAKTDYQYTPILLLTTESQAAKKEEAKAAGATGWIVKPFVQDKLLAVVQKLIRS</sequence>
<evidence type="ECO:0000313" key="4">
    <source>
        <dbReference type="EMBL" id="QHT68142.1"/>
    </source>
</evidence>
<dbReference type="PANTHER" id="PTHR44591">
    <property type="entry name" value="STRESS RESPONSE REGULATOR PROTEIN 1"/>
    <property type="match status" value="1"/>
</dbReference>
<dbReference type="SMART" id="SM00448">
    <property type="entry name" value="REC"/>
    <property type="match status" value="1"/>
</dbReference>
<dbReference type="InterPro" id="IPR001789">
    <property type="entry name" value="Sig_transdc_resp-reg_receiver"/>
</dbReference>
<keyword evidence="5" id="KW-1185">Reference proteome</keyword>
<name>A0A6C0GKG3_9BACT</name>
<evidence type="ECO:0000259" key="3">
    <source>
        <dbReference type="PROSITE" id="PS50110"/>
    </source>
</evidence>
<proteinExistence type="predicted"/>
<dbReference type="GO" id="GO:0000160">
    <property type="term" value="P:phosphorelay signal transduction system"/>
    <property type="evidence" value="ECO:0007669"/>
    <property type="project" value="InterPro"/>
</dbReference>
<protein>
    <submittedName>
        <fullName evidence="4">Response regulator</fullName>
    </submittedName>
</protein>
<dbReference type="PROSITE" id="PS50110">
    <property type="entry name" value="RESPONSE_REGULATORY"/>
    <property type="match status" value="1"/>
</dbReference>
<dbReference type="Gene3D" id="3.40.50.2300">
    <property type="match status" value="1"/>
</dbReference>
<feature type="modified residue" description="4-aspartylphosphate" evidence="2">
    <location>
        <position position="53"/>
    </location>
</feature>
<evidence type="ECO:0000256" key="1">
    <source>
        <dbReference type="ARBA" id="ARBA00022553"/>
    </source>
</evidence>
<evidence type="ECO:0000313" key="5">
    <source>
        <dbReference type="Proteomes" id="UP000480178"/>
    </source>
</evidence>
<dbReference type="EMBL" id="CP048222">
    <property type="protein sequence ID" value="QHT68142.1"/>
    <property type="molecule type" value="Genomic_DNA"/>
</dbReference>